<dbReference type="GO" id="GO:1905706">
    <property type="term" value="P:regulation of mitochondrial ATP synthesis coupled proton transport"/>
    <property type="evidence" value="ECO:0007669"/>
    <property type="project" value="TreeGrafter"/>
</dbReference>
<dbReference type="Pfam" id="PF13649">
    <property type="entry name" value="Methyltransf_25"/>
    <property type="match status" value="1"/>
</dbReference>
<evidence type="ECO:0000256" key="3">
    <source>
        <dbReference type="ARBA" id="ARBA00022679"/>
    </source>
</evidence>
<accession>A0A8K1FDL0</accession>
<evidence type="ECO:0000256" key="4">
    <source>
        <dbReference type="ARBA" id="ARBA00022691"/>
    </source>
</evidence>
<feature type="domain" description="Methyltransferase" evidence="5">
    <location>
        <begin position="74"/>
        <end position="166"/>
    </location>
</feature>
<evidence type="ECO:0000313" key="7">
    <source>
        <dbReference type="Proteomes" id="UP000794436"/>
    </source>
</evidence>
<organism evidence="6 7">
    <name type="scientific">Pythium oligandrum</name>
    <name type="common">Mycoparasitic fungus</name>
    <dbReference type="NCBI Taxonomy" id="41045"/>
    <lineage>
        <taxon>Eukaryota</taxon>
        <taxon>Sar</taxon>
        <taxon>Stramenopiles</taxon>
        <taxon>Oomycota</taxon>
        <taxon>Peronosporomycetes</taxon>
        <taxon>Pythiales</taxon>
        <taxon>Pythiaceae</taxon>
        <taxon>Pythium</taxon>
    </lineage>
</organism>
<dbReference type="GO" id="GO:0016279">
    <property type="term" value="F:protein-lysine N-methyltransferase activity"/>
    <property type="evidence" value="ECO:0007669"/>
    <property type="project" value="InterPro"/>
</dbReference>
<dbReference type="OrthoDB" id="66144at2759"/>
<reference evidence="6" key="1">
    <citation type="submission" date="2019-03" db="EMBL/GenBank/DDBJ databases">
        <title>Long read genome sequence of the mycoparasitic Pythium oligandrum ATCC 38472 isolated from sugarbeet rhizosphere.</title>
        <authorList>
            <person name="Gaulin E."/>
        </authorList>
    </citation>
    <scope>NUCLEOTIDE SEQUENCE</scope>
    <source>
        <strain evidence="6">ATCC 38472_TT</strain>
    </source>
</reference>
<comment type="caution">
    <text evidence="6">The sequence shown here is derived from an EMBL/GenBank/DDBJ whole genome shotgun (WGS) entry which is preliminary data.</text>
</comment>
<name>A0A8K1FDL0_PYTOL</name>
<dbReference type="PANTHER" id="PTHR13610:SF11">
    <property type="entry name" value="METHYLTRANSFERASE DOMAIN-CONTAINING PROTEIN"/>
    <property type="match status" value="1"/>
</dbReference>
<gene>
    <name evidence="6" type="ORF">Poli38472_004604</name>
</gene>
<proteinExistence type="inferred from homology"/>
<protein>
    <recommendedName>
        <fullName evidence="5">Methyltransferase domain-containing protein</fullName>
    </recommendedName>
</protein>
<dbReference type="AlphaFoldDB" id="A0A8K1FDL0"/>
<keyword evidence="7" id="KW-1185">Reference proteome</keyword>
<evidence type="ECO:0000256" key="2">
    <source>
        <dbReference type="ARBA" id="ARBA00022603"/>
    </source>
</evidence>
<keyword evidence="4" id="KW-0949">S-adenosyl-L-methionine</keyword>
<evidence type="ECO:0000259" key="5">
    <source>
        <dbReference type="Pfam" id="PF13649"/>
    </source>
</evidence>
<evidence type="ECO:0000256" key="1">
    <source>
        <dbReference type="ARBA" id="ARBA00010633"/>
    </source>
</evidence>
<dbReference type="InterPro" id="IPR026170">
    <property type="entry name" value="FAM173A/B"/>
</dbReference>
<evidence type="ECO:0000313" key="6">
    <source>
        <dbReference type="EMBL" id="TMW59535.1"/>
    </source>
</evidence>
<dbReference type="InterPro" id="IPR029063">
    <property type="entry name" value="SAM-dependent_MTases_sf"/>
</dbReference>
<dbReference type="SUPFAM" id="SSF53335">
    <property type="entry name" value="S-adenosyl-L-methionine-dependent methyltransferases"/>
    <property type="match status" value="1"/>
</dbReference>
<comment type="similarity">
    <text evidence="1">Belongs to the ANT/ATPSC lysine N-methyltransferase family.</text>
</comment>
<dbReference type="PANTHER" id="PTHR13610">
    <property type="entry name" value="METHYLTRANSFERASE DOMAIN-CONTAINING PROTEIN"/>
    <property type="match status" value="1"/>
</dbReference>
<keyword evidence="3" id="KW-0808">Transferase</keyword>
<keyword evidence="2" id="KW-0489">Methyltransferase</keyword>
<sequence>MDPTVSHAERTQRRARMRALLLHAAKARAPDVLALSKEKPLFAPYSPSPDAIIHAVWAFLETQQRPLTSADRLVDLGCGDGRWLISGVQRYNCSALGIELDPALVERAKQNVHLAELAHLIDVIQADIMATDITNATFVIVYAFAESLSGIREYLEKQLSKQASVLSIGFRVPEWKPEWSDRAGGLRWYLYDIKSLRG</sequence>
<dbReference type="Gene3D" id="3.40.50.150">
    <property type="entry name" value="Vaccinia Virus protein VP39"/>
    <property type="match status" value="1"/>
</dbReference>
<dbReference type="InterPro" id="IPR041698">
    <property type="entry name" value="Methyltransf_25"/>
</dbReference>
<dbReference type="GO" id="GO:0032259">
    <property type="term" value="P:methylation"/>
    <property type="evidence" value="ECO:0007669"/>
    <property type="project" value="UniProtKB-KW"/>
</dbReference>
<dbReference type="GO" id="GO:0005739">
    <property type="term" value="C:mitochondrion"/>
    <property type="evidence" value="ECO:0007669"/>
    <property type="project" value="TreeGrafter"/>
</dbReference>
<dbReference type="EMBL" id="SPLM01000109">
    <property type="protein sequence ID" value="TMW59535.1"/>
    <property type="molecule type" value="Genomic_DNA"/>
</dbReference>
<dbReference type="CDD" id="cd02440">
    <property type="entry name" value="AdoMet_MTases"/>
    <property type="match status" value="1"/>
</dbReference>
<dbReference type="Proteomes" id="UP000794436">
    <property type="component" value="Unassembled WGS sequence"/>
</dbReference>